<dbReference type="InterPro" id="IPR002328">
    <property type="entry name" value="ADH_Zn_CS"/>
</dbReference>
<keyword evidence="2 4" id="KW-0862">Zinc</keyword>
<evidence type="ECO:0000313" key="7">
    <source>
        <dbReference type="Proteomes" id="UP000321157"/>
    </source>
</evidence>
<dbReference type="EMBL" id="BJXX01000076">
    <property type="protein sequence ID" value="GEN34355.1"/>
    <property type="molecule type" value="Genomic_DNA"/>
</dbReference>
<keyword evidence="3" id="KW-0560">Oxidoreductase</keyword>
<dbReference type="InterPro" id="IPR013154">
    <property type="entry name" value="ADH-like_N"/>
</dbReference>
<feature type="domain" description="Enoyl reductase (ER)" evidence="5">
    <location>
        <begin position="8"/>
        <end position="337"/>
    </location>
</feature>
<evidence type="ECO:0000256" key="2">
    <source>
        <dbReference type="ARBA" id="ARBA00022833"/>
    </source>
</evidence>
<dbReference type="Proteomes" id="UP000321157">
    <property type="component" value="Unassembled WGS sequence"/>
</dbReference>
<dbReference type="InterPro" id="IPR020843">
    <property type="entry name" value="ER"/>
</dbReference>
<comment type="similarity">
    <text evidence="4">Belongs to the zinc-containing alcohol dehydrogenase family.</text>
</comment>
<comment type="caution">
    <text evidence="6">The sequence shown here is derived from an EMBL/GenBank/DDBJ whole genome shotgun (WGS) entry which is preliminary data.</text>
</comment>
<dbReference type="Pfam" id="PF00107">
    <property type="entry name" value="ADH_zinc_N"/>
    <property type="match status" value="1"/>
</dbReference>
<protein>
    <submittedName>
        <fullName evidence="6">Galactitol-1-phosphate 5-dehydrogenase</fullName>
    </submittedName>
</protein>
<evidence type="ECO:0000256" key="1">
    <source>
        <dbReference type="ARBA" id="ARBA00022723"/>
    </source>
</evidence>
<sequence length="339" mass="36512">MKTLVWTGPSTMNMEQRDVPSIKPDEVLIRVEAVGICGSEIEGFLGHNSLRKPPLIMGHEFCGRIADTGEQVEHLTIGNKVVVNPLLSCGTCDRCRRRLDNLCDSRGIIGIHRPGAFAEYVTAPASSVHVVPESMNSYLASLAEPLACSLRAARRALAFHPFANVLVYGAGTIGLLSGMVAKILGANKVIMLDVNEGRLETVRRAGIDFTLHSLAGDIRSRIKDVTGAKGIDVIIDAAGFLPTRTEALELINAGGVVMNIGLGIDETPLRINHAIRSEITLLGSFAYTKQDFHDAVQLLVGGKISEEGWSEIRPLDEGENAFKELVAGNVSNSKVFLHV</sequence>
<evidence type="ECO:0000256" key="3">
    <source>
        <dbReference type="ARBA" id="ARBA00023002"/>
    </source>
</evidence>
<dbReference type="InterPro" id="IPR013149">
    <property type="entry name" value="ADH-like_C"/>
</dbReference>
<dbReference type="InterPro" id="IPR036291">
    <property type="entry name" value="NAD(P)-bd_dom_sf"/>
</dbReference>
<dbReference type="GO" id="GO:0008270">
    <property type="term" value="F:zinc ion binding"/>
    <property type="evidence" value="ECO:0007669"/>
    <property type="project" value="InterPro"/>
</dbReference>
<dbReference type="OrthoDB" id="9777057at2"/>
<keyword evidence="7" id="KW-1185">Reference proteome</keyword>
<organism evidence="6 7">
    <name type="scientific">Aneurinibacillus danicus</name>
    <dbReference type="NCBI Taxonomy" id="267746"/>
    <lineage>
        <taxon>Bacteria</taxon>
        <taxon>Bacillati</taxon>
        <taxon>Bacillota</taxon>
        <taxon>Bacilli</taxon>
        <taxon>Bacillales</taxon>
        <taxon>Paenibacillaceae</taxon>
        <taxon>Aneurinibacillus group</taxon>
        <taxon>Aneurinibacillus</taxon>
    </lineage>
</organism>
<reference evidence="6 7" key="1">
    <citation type="submission" date="2019-07" db="EMBL/GenBank/DDBJ databases">
        <title>Whole genome shotgun sequence of Aneurinibacillus danicus NBRC 102444.</title>
        <authorList>
            <person name="Hosoyama A."/>
            <person name="Uohara A."/>
            <person name="Ohji S."/>
            <person name="Ichikawa N."/>
        </authorList>
    </citation>
    <scope>NUCLEOTIDE SEQUENCE [LARGE SCALE GENOMIC DNA]</scope>
    <source>
        <strain evidence="6 7">NBRC 102444</strain>
    </source>
</reference>
<keyword evidence="1 4" id="KW-0479">Metal-binding</keyword>
<dbReference type="SMART" id="SM00829">
    <property type="entry name" value="PKS_ER"/>
    <property type="match status" value="1"/>
</dbReference>
<dbReference type="Gene3D" id="3.90.180.10">
    <property type="entry name" value="Medium-chain alcohol dehydrogenases, catalytic domain"/>
    <property type="match status" value="1"/>
</dbReference>
<dbReference type="PANTHER" id="PTHR43401">
    <property type="entry name" value="L-THREONINE 3-DEHYDROGENASE"/>
    <property type="match status" value="1"/>
</dbReference>
<dbReference type="RefSeq" id="WP_146809632.1">
    <property type="nucleotide sequence ID" value="NZ_BJXX01000076.1"/>
</dbReference>
<evidence type="ECO:0000313" key="6">
    <source>
        <dbReference type="EMBL" id="GEN34355.1"/>
    </source>
</evidence>
<dbReference type="InterPro" id="IPR050129">
    <property type="entry name" value="Zn_alcohol_dh"/>
</dbReference>
<dbReference type="Pfam" id="PF08240">
    <property type="entry name" value="ADH_N"/>
    <property type="match status" value="1"/>
</dbReference>
<comment type="cofactor">
    <cofactor evidence="4">
        <name>Zn(2+)</name>
        <dbReference type="ChEBI" id="CHEBI:29105"/>
    </cofactor>
</comment>
<dbReference type="SUPFAM" id="SSF50129">
    <property type="entry name" value="GroES-like"/>
    <property type="match status" value="1"/>
</dbReference>
<dbReference type="Gene3D" id="3.40.50.720">
    <property type="entry name" value="NAD(P)-binding Rossmann-like Domain"/>
    <property type="match status" value="1"/>
</dbReference>
<proteinExistence type="inferred from homology"/>
<evidence type="ECO:0000256" key="4">
    <source>
        <dbReference type="RuleBase" id="RU361277"/>
    </source>
</evidence>
<dbReference type="GO" id="GO:0016491">
    <property type="term" value="F:oxidoreductase activity"/>
    <property type="evidence" value="ECO:0007669"/>
    <property type="project" value="UniProtKB-KW"/>
</dbReference>
<evidence type="ECO:0000259" key="5">
    <source>
        <dbReference type="SMART" id="SM00829"/>
    </source>
</evidence>
<accession>A0A511V5Y3</accession>
<dbReference type="PANTHER" id="PTHR43401:SF2">
    <property type="entry name" value="L-THREONINE 3-DEHYDROGENASE"/>
    <property type="match status" value="1"/>
</dbReference>
<dbReference type="AlphaFoldDB" id="A0A511V5Y3"/>
<dbReference type="InterPro" id="IPR011032">
    <property type="entry name" value="GroES-like_sf"/>
</dbReference>
<gene>
    <name evidence="6" type="primary">adh_1</name>
    <name evidence="6" type="ORF">ADA01nite_18150</name>
</gene>
<dbReference type="PROSITE" id="PS00059">
    <property type="entry name" value="ADH_ZINC"/>
    <property type="match status" value="1"/>
</dbReference>
<dbReference type="SUPFAM" id="SSF51735">
    <property type="entry name" value="NAD(P)-binding Rossmann-fold domains"/>
    <property type="match status" value="1"/>
</dbReference>
<name>A0A511V5Y3_9BACL</name>